<dbReference type="PROSITE" id="PS51197">
    <property type="entry name" value="HTH_RRF2_2"/>
    <property type="match status" value="1"/>
</dbReference>
<reference evidence="2 3" key="1">
    <citation type="submission" date="2016-08" db="EMBL/GenBank/DDBJ databases">
        <title>Analysis of Carbohydrate Active Enzymes in Thermogemmatispora T81 Reveals Carbohydrate Degradation Ability.</title>
        <authorList>
            <person name="Tomazini A."/>
            <person name="Lal S."/>
            <person name="Stott M."/>
            <person name="Henrissat B."/>
            <person name="Polikarpov I."/>
            <person name="Sparling R."/>
            <person name="Levin D.B."/>
        </authorList>
    </citation>
    <scope>NUCLEOTIDE SEQUENCE [LARGE SCALE GENOMIC DNA]</scope>
    <source>
        <strain evidence="2 3">T81</strain>
    </source>
</reference>
<dbReference type="InterPro" id="IPR036388">
    <property type="entry name" value="WH-like_DNA-bd_sf"/>
</dbReference>
<dbReference type="SUPFAM" id="SSF46785">
    <property type="entry name" value="Winged helix' DNA-binding domain"/>
    <property type="match status" value="1"/>
</dbReference>
<protein>
    <recommendedName>
        <fullName evidence="4">Rrf2 family transcriptional regulator</fullName>
    </recommendedName>
</protein>
<comment type="caution">
    <text evidence="2">The sequence shown here is derived from an EMBL/GenBank/DDBJ whole genome shotgun (WGS) entry which is preliminary data.</text>
</comment>
<dbReference type="InterPro" id="IPR036390">
    <property type="entry name" value="WH_DNA-bd_sf"/>
</dbReference>
<dbReference type="PANTHER" id="PTHR33221:SF5">
    <property type="entry name" value="HTH-TYPE TRANSCRIPTIONAL REGULATOR ISCR"/>
    <property type="match status" value="1"/>
</dbReference>
<evidence type="ECO:0000313" key="3">
    <source>
        <dbReference type="Proteomes" id="UP000248706"/>
    </source>
</evidence>
<evidence type="ECO:0008006" key="4">
    <source>
        <dbReference type="Google" id="ProtNLM"/>
    </source>
</evidence>
<sequence length="146" mass="16288">MKLTMKGDYGLRAMLDMAAYYGQGPVESADIASRQYIPEHYLDQILMALRKEGLVKSVRGPKGGHMLARPPSQITMAEVVRALEGYVPPMKCLPSPGVCELSPGCALREVWQKIDEMTWQILLSTTIEELAQRHRTGAAAETMYYI</sequence>
<dbReference type="GO" id="GO:0003677">
    <property type="term" value="F:DNA binding"/>
    <property type="evidence" value="ECO:0007669"/>
    <property type="project" value="UniProtKB-KW"/>
</dbReference>
<dbReference type="GO" id="GO:0005829">
    <property type="term" value="C:cytosol"/>
    <property type="evidence" value="ECO:0007669"/>
    <property type="project" value="TreeGrafter"/>
</dbReference>
<keyword evidence="1" id="KW-0238">DNA-binding</keyword>
<dbReference type="Gene3D" id="1.10.10.10">
    <property type="entry name" value="Winged helix-like DNA-binding domain superfamily/Winged helix DNA-binding domain"/>
    <property type="match status" value="1"/>
</dbReference>
<dbReference type="EMBL" id="MCIF01000002">
    <property type="protein sequence ID" value="RAQ97274.1"/>
    <property type="molecule type" value="Genomic_DNA"/>
</dbReference>
<dbReference type="InterPro" id="IPR000944">
    <property type="entry name" value="Tscrpt_reg_Rrf2"/>
</dbReference>
<dbReference type="NCBIfam" id="TIGR00738">
    <property type="entry name" value="rrf2_super"/>
    <property type="match status" value="1"/>
</dbReference>
<keyword evidence="3" id="KW-1185">Reference proteome</keyword>
<proteinExistence type="predicted"/>
<evidence type="ECO:0000256" key="1">
    <source>
        <dbReference type="ARBA" id="ARBA00023125"/>
    </source>
</evidence>
<dbReference type="RefSeq" id="WP_052890681.1">
    <property type="nucleotide sequence ID" value="NZ_MCIF01000002.1"/>
</dbReference>
<gene>
    <name evidence="2" type="ORF">A4R35_17175</name>
</gene>
<dbReference type="AlphaFoldDB" id="A0A328VPY9"/>
<organism evidence="2 3">
    <name type="scientific">Thermogemmatispora tikiterensis</name>
    <dbReference type="NCBI Taxonomy" id="1825093"/>
    <lineage>
        <taxon>Bacteria</taxon>
        <taxon>Bacillati</taxon>
        <taxon>Chloroflexota</taxon>
        <taxon>Ktedonobacteria</taxon>
        <taxon>Thermogemmatisporales</taxon>
        <taxon>Thermogemmatisporaceae</taxon>
        <taxon>Thermogemmatispora</taxon>
    </lineage>
</organism>
<name>A0A328VPY9_9CHLR</name>
<dbReference type="PANTHER" id="PTHR33221">
    <property type="entry name" value="WINGED HELIX-TURN-HELIX TRANSCRIPTIONAL REGULATOR, RRF2 FAMILY"/>
    <property type="match status" value="1"/>
</dbReference>
<dbReference type="Pfam" id="PF02082">
    <property type="entry name" value="Rrf2"/>
    <property type="match status" value="1"/>
</dbReference>
<dbReference type="Proteomes" id="UP000248706">
    <property type="component" value="Unassembled WGS sequence"/>
</dbReference>
<dbReference type="OrthoDB" id="9808360at2"/>
<evidence type="ECO:0000313" key="2">
    <source>
        <dbReference type="EMBL" id="RAQ97274.1"/>
    </source>
</evidence>
<accession>A0A328VPY9</accession>
<dbReference type="GO" id="GO:0003700">
    <property type="term" value="F:DNA-binding transcription factor activity"/>
    <property type="evidence" value="ECO:0007669"/>
    <property type="project" value="TreeGrafter"/>
</dbReference>